<keyword evidence="1 3" id="KW-0378">Hydrolase</keyword>
<dbReference type="Gene3D" id="3.90.79.10">
    <property type="entry name" value="Nucleoside Triphosphate Pyrophosphohydrolase"/>
    <property type="match status" value="1"/>
</dbReference>
<feature type="domain" description="Nudix hydrolase" evidence="2">
    <location>
        <begin position="33"/>
        <end position="103"/>
    </location>
</feature>
<evidence type="ECO:0000256" key="1">
    <source>
        <dbReference type="ARBA" id="ARBA00022801"/>
    </source>
</evidence>
<evidence type="ECO:0000313" key="4">
    <source>
        <dbReference type="Proteomes" id="UP000034329"/>
    </source>
</evidence>
<dbReference type="PROSITE" id="PS51462">
    <property type="entry name" value="NUDIX"/>
    <property type="match status" value="1"/>
</dbReference>
<proteinExistence type="predicted"/>
<dbReference type="EMBL" id="LCLA01000037">
    <property type="protein sequence ID" value="KKU09552.1"/>
    <property type="molecule type" value="Genomic_DNA"/>
</dbReference>
<gene>
    <name evidence="3" type="ORF">UX13_C0037G0001</name>
</gene>
<dbReference type="AlphaFoldDB" id="A0A0G1MN54"/>
<evidence type="ECO:0000259" key="2">
    <source>
        <dbReference type="PROSITE" id="PS51462"/>
    </source>
</evidence>
<comment type="caution">
    <text evidence="3">The sequence shown here is derived from an EMBL/GenBank/DDBJ whole genome shotgun (WGS) entry which is preliminary data.</text>
</comment>
<accession>A0A0G1MN54</accession>
<dbReference type="PANTHER" id="PTHR43736">
    <property type="entry name" value="ADP-RIBOSE PYROPHOSPHATASE"/>
    <property type="match status" value="1"/>
</dbReference>
<dbReference type="Pfam" id="PF00293">
    <property type="entry name" value="NUDIX"/>
    <property type="match status" value="1"/>
</dbReference>
<dbReference type="InterPro" id="IPR020084">
    <property type="entry name" value="NUDIX_hydrolase_CS"/>
</dbReference>
<dbReference type="Proteomes" id="UP000034329">
    <property type="component" value="Unassembled WGS sequence"/>
</dbReference>
<sequence length="103" mass="11663">MINYKYCPQCKSDLDLEDQYPYCKRCKLTIYLNSKPTASVLIMKGDKLLLAKRSTNPYKGKYGVVGGFLENGEDPKSGALREVKEETGLTARIEKFLGIYVDK</sequence>
<dbReference type="GO" id="GO:0016787">
    <property type="term" value="F:hydrolase activity"/>
    <property type="evidence" value="ECO:0007669"/>
    <property type="project" value="UniProtKB-KW"/>
</dbReference>
<dbReference type="SUPFAM" id="SSF55811">
    <property type="entry name" value="Nudix"/>
    <property type="match status" value="1"/>
</dbReference>
<dbReference type="InterPro" id="IPR015797">
    <property type="entry name" value="NUDIX_hydrolase-like_dom_sf"/>
</dbReference>
<dbReference type="PANTHER" id="PTHR43736:SF1">
    <property type="entry name" value="DIHYDRONEOPTERIN TRIPHOSPHATE DIPHOSPHATASE"/>
    <property type="match status" value="1"/>
</dbReference>
<reference evidence="3 4" key="1">
    <citation type="journal article" date="2015" name="Nature">
        <title>rRNA introns, odd ribosomes, and small enigmatic genomes across a large radiation of phyla.</title>
        <authorList>
            <person name="Brown C.T."/>
            <person name="Hug L.A."/>
            <person name="Thomas B.C."/>
            <person name="Sharon I."/>
            <person name="Castelle C.J."/>
            <person name="Singh A."/>
            <person name="Wilkins M.J."/>
            <person name="Williams K.H."/>
            <person name="Banfield J.F."/>
        </authorList>
    </citation>
    <scope>NUCLEOTIDE SEQUENCE [LARGE SCALE GENOMIC DNA]</scope>
</reference>
<evidence type="ECO:0000313" key="3">
    <source>
        <dbReference type="EMBL" id="KKU09552.1"/>
    </source>
</evidence>
<feature type="non-terminal residue" evidence="3">
    <location>
        <position position="103"/>
    </location>
</feature>
<dbReference type="PROSITE" id="PS00893">
    <property type="entry name" value="NUDIX_BOX"/>
    <property type="match status" value="1"/>
</dbReference>
<dbReference type="CDD" id="cd02883">
    <property type="entry name" value="NUDIX_Hydrolase"/>
    <property type="match status" value="1"/>
</dbReference>
<name>A0A0G1MN54_9BACT</name>
<dbReference type="InterPro" id="IPR000086">
    <property type="entry name" value="NUDIX_hydrolase_dom"/>
</dbReference>
<organism evidence="3 4">
    <name type="scientific">Candidatus Woesebacteria bacterium GW2011_GWB1_45_5</name>
    <dbReference type="NCBI Taxonomy" id="1618581"/>
    <lineage>
        <taxon>Bacteria</taxon>
        <taxon>Candidatus Woeseibacteriota</taxon>
    </lineage>
</organism>
<protein>
    <submittedName>
        <fullName evidence="3">NUDIX hydrolase</fullName>
    </submittedName>
</protein>